<dbReference type="AlphaFoldDB" id="A0A1W6LMG6"/>
<gene>
    <name evidence="2" type="ORF">STSP1_01360</name>
</gene>
<evidence type="ECO:0008006" key="4">
    <source>
        <dbReference type="Google" id="ProtNLM"/>
    </source>
</evidence>
<feature type="transmembrane region" description="Helical" evidence="1">
    <location>
        <begin position="27"/>
        <end position="47"/>
    </location>
</feature>
<dbReference type="KEGG" id="pbp:STSP1_01360"/>
<keyword evidence="1" id="KW-0472">Membrane</keyword>
<dbReference type="Proteomes" id="UP000193334">
    <property type="component" value="Chromosome"/>
</dbReference>
<dbReference type="STRING" id="1941349.STSP1_01360"/>
<protein>
    <recommendedName>
        <fullName evidence="4">Cell division protein FtsQ</fullName>
    </recommendedName>
</protein>
<evidence type="ECO:0000313" key="3">
    <source>
        <dbReference type="Proteomes" id="UP000193334"/>
    </source>
</evidence>
<keyword evidence="3" id="KW-1185">Reference proteome</keyword>
<dbReference type="RefSeq" id="WP_085755641.1">
    <property type="nucleotide sequence ID" value="NZ_CP021023.1"/>
</dbReference>
<proteinExistence type="predicted"/>
<dbReference type="EMBL" id="CP021023">
    <property type="protein sequence ID" value="ARN56967.1"/>
    <property type="molecule type" value="Genomic_DNA"/>
</dbReference>
<evidence type="ECO:0000313" key="2">
    <source>
        <dbReference type="EMBL" id="ARN56967.1"/>
    </source>
</evidence>
<keyword evidence="1" id="KW-1133">Transmembrane helix</keyword>
<name>A0A1W6LMG6_9BACT</name>
<keyword evidence="1" id="KW-0812">Transmembrane</keyword>
<evidence type="ECO:0000256" key="1">
    <source>
        <dbReference type="SAM" id="Phobius"/>
    </source>
</evidence>
<accession>A0A1W6LMG6</accession>
<reference evidence="3" key="1">
    <citation type="submission" date="2017-04" db="EMBL/GenBank/DDBJ databases">
        <title>Comparative genomics and description of representatives of a novel lineage of planctomycetes thriving in anoxic sediments.</title>
        <authorList>
            <person name="Spring S."/>
            <person name="Bunk B."/>
            <person name="Sproer C."/>
        </authorList>
    </citation>
    <scope>NUCLEOTIDE SEQUENCE [LARGE SCALE GENOMIC DNA]</scope>
    <source>
        <strain evidence="3">ST-PulAB-D4</strain>
    </source>
</reference>
<organism evidence="2 3">
    <name type="scientific">Sedimentisphaera salicampi</name>
    <dbReference type="NCBI Taxonomy" id="1941349"/>
    <lineage>
        <taxon>Bacteria</taxon>
        <taxon>Pseudomonadati</taxon>
        <taxon>Planctomycetota</taxon>
        <taxon>Phycisphaerae</taxon>
        <taxon>Sedimentisphaerales</taxon>
        <taxon>Sedimentisphaeraceae</taxon>
        <taxon>Sedimentisphaera</taxon>
    </lineage>
</organism>
<sequence>MARRTKKTAAKTKSAGKKTLGVSKKPFLRFLGFIFVIVAVSAAGWGLKKAETHVRKEIVRESKREISMVLRGYPEWINTPLKKRIVEQGYIGLEKLTAKPGTAELVAENLRSKFPWLKNVRVQTSVNRLTIVADYRKPAVLLRHKSTKFYISEDMTVLDYIPMNSLSVPEVSGVVLASAPSPGEPLFHEQIKAAVKLTQLFRAMDKSRTRKFLPHVESIDVENYGITDSSIPQIVLKTKDGLDIFWGAAPGDAEAYFEIPEEKKLAVLYTIFESHPNLKGRYENIDLRFEQ</sequence>